<proteinExistence type="predicted"/>
<keyword evidence="1" id="KW-0812">Transmembrane</keyword>
<reference evidence="2 3" key="1">
    <citation type="submission" date="2019-11" db="EMBL/GenBank/DDBJ databases">
        <title>Pseudomonas flavidum sp. nov., isolated from Baiyang Lake.</title>
        <authorList>
            <person name="Zhao Y."/>
        </authorList>
    </citation>
    <scope>NUCLEOTIDE SEQUENCE [LARGE SCALE GENOMIC DNA]</scope>
    <source>
        <strain evidence="3">R-22-3 w-18</strain>
    </source>
</reference>
<feature type="transmembrane region" description="Helical" evidence="1">
    <location>
        <begin position="39"/>
        <end position="60"/>
    </location>
</feature>
<keyword evidence="3" id="KW-1185">Reference proteome</keyword>
<name>A0A6I4KQK8_9PSED</name>
<dbReference type="AlphaFoldDB" id="A0A6I4KQK8"/>
<organism evidence="2 3">
    <name type="scientific">Pseudomonas xionganensis</name>
    <dbReference type="NCBI Taxonomy" id="2654845"/>
    <lineage>
        <taxon>Bacteria</taxon>
        <taxon>Pseudomonadati</taxon>
        <taxon>Pseudomonadota</taxon>
        <taxon>Gammaproteobacteria</taxon>
        <taxon>Pseudomonadales</taxon>
        <taxon>Pseudomonadaceae</taxon>
        <taxon>Pseudomonas</taxon>
    </lineage>
</organism>
<sequence length="165" mass="18649">MLKRLSISRQSLIARGQIRSRLVHPQPERAISAQERITYLLWGSLDACYIAWYCVSSWRAGRRPYFSDLEATWHLLEQHGSASIAMVSLSWLLQLSVLVSCVLFLCQTRMARLLGLAQTPFRLCFLLPSIPLLLAAPLLPKLGMAVLGLVIFSEALKAWSLWRIA</sequence>
<evidence type="ECO:0000256" key="1">
    <source>
        <dbReference type="SAM" id="Phobius"/>
    </source>
</evidence>
<keyword evidence="1" id="KW-1133">Transmembrane helix</keyword>
<feature type="transmembrane region" description="Helical" evidence="1">
    <location>
        <begin position="80"/>
        <end position="106"/>
    </location>
</feature>
<dbReference type="RefSeq" id="WP_160342936.1">
    <property type="nucleotide sequence ID" value="NZ_WKJZ01000001.1"/>
</dbReference>
<protein>
    <submittedName>
        <fullName evidence="2">Uncharacterized protein</fullName>
    </submittedName>
</protein>
<comment type="caution">
    <text evidence="2">The sequence shown here is derived from an EMBL/GenBank/DDBJ whole genome shotgun (WGS) entry which is preliminary data.</text>
</comment>
<accession>A0A6I4KQK8</accession>
<keyword evidence="1" id="KW-0472">Membrane</keyword>
<gene>
    <name evidence="2" type="ORF">GJV18_01395</name>
</gene>
<feature type="transmembrane region" description="Helical" evidence="1">
    <location>
        <begin position="113"/>
        <end position="136"/>
    </location>
</feature>
<feature type="transmembrane region" description="Helical" evidence="1">
    <location>
        <begin position="142"/>
        <end position="162"/>
    </location>
</feature>
<evidence type="ECO:0000313" key="3">
    <source>
        <dbReference type="Proteomes" id="UP000429555"/>
    </source>
</evidence>
<dbReference type="EMBL" id="WKJZ01000001">
    <property type="protein sequence ID" value="MVW73958.1"/>
    <property type="molecule type" value="Genomic_DNA"/>
</dbReference>
<evidence type="ECO:0000313" key="2">
    <source>
        <dbReference type="EMBL" id="MVW73958.1"/>
    </source>
</evidence>
<dbReference type="Proteomes" id="UP000429555">
    <property type="component" value="Unassembled WGS sequence"/>
</dbReference>